<keyword evidence="2" id="KW-1185">Reference proteome</keyword>
<evidence type="ECO:0000313" key="1">
    <source>
        <dbReference type="EMBL" id="MFC3164961.1"/>
    </source>
</evidence>
<organism evidence="1 2">
    <name type="scientific">Ciceribacter thiooxidans</name>
    <dbReference type="NCBI Taxonomy" id="1969821"/>
    <lineage>
        <taxon>Bacteria</taxon>
        <taxon>Pseudomonadati</taxon>
        <taxon>Pseudomonadota</taxon>
        <taxon>Alphaproteobacteria</taxon>
        <taxon>Hyphomicrobiales</taxon>
        <taxon>Rhizobiaceae</taxon>
        <taxon>Ciceribacter</taxon>
    </lineage>
</organism>
<name>A0ABV7IA14_9HYPH</name>
<dbReference type="RefSeq" id="WP_182307190.1">
    <property type="nucleotide sequence ID" value="NZ_JBHRTG010000019.1"/>
</dbReference>
<dbReference type="Proteomes" id="UP001595647">
    <property type="component" value="Unassembled WGS sequence"/>
</dbReference>
<accession>A0ABV7IA14</accession>
<gene>
    <name evidence="1" type="ORF">ACFOHV_16900</name>
</gene>
<comment type="caution">
    <text evidence="1">The sequence shown here is derived from an EMBL/GenBank/DDBJ whole genome shotgun (WGS) entry which is preliminary data.</text>
</comment>
<protein>
    <submittedName>
        <fullName evidence="1">Uncharacterized protein</fullName>
    </submittedName>
</protein>
<proteinExistence type="predicted"/>
<reference evidence="2" key="1">
    <citation type="journal article" date="2019" name="Int. J. Syst. Evol. Microbiol.">
        <title>The Global Catalogue of Microorganisms (GCM) 10K type strain sequencing project: providing services to taxonomists for standard genome sequencing and annotation.</title>
        <authorList>
            <consortium name="The Broad Institute Genomics Platform"/>
            <consortium name="The Broad Institute Genome Sequencing Center for Infectious Disease"/>
            <person name="Wu L."/>
            <person name="Ma J."/>
        </authorList>
    </citation>
    <scope>NUCLEOTIDE SEQUENCE [LARGE SCALE GENOMIC DNA]</scope>
    <source>
        <strain evidence="2">KCTC 52231</strain>
    </source>
</reference>
<dbReference type="EMBL" id="JBHRTG010000019">
    <property type="protein sequence ID" value="MFC3164961.1"/>
    <property type="molecule type" value="Genomic_DNA"/>
</dbReference>
<evidence type="ECO:0000313" key="2">
    <source>
        <dbReference type="Proteomes" id="UP001595647"/>
    </source>
</evidence>
<sequence length="83" mass="9161">MEIHNLRPAAGRNERALFDVQIGPHLRLFSLVLKEGPDGRLRTFAPKAFGKHAASFHPELAQQITDAAVAVMEGKAANDHHNR</sequence>